<evidence type="ECO:0000313" key="2">
    <source>
        <dbReference type="EMBL" id="KAF0332968.1"/>
    </source>
</evidence>
<dbReference type="Gene3D" id="1.10.530.10">
    <property type="match status" value="1"/>
</dbReference>
<dbReference type="GO" id="GO:0009253">
    <property type="term" value="P:peptidoglycan catabolic process"/>
    <property type="evidence" value="ECO:0007669"/>
    <property type="project" value="TreeGrafter"/>
</dbReference>
<evidence type="ECO:0000259" key="1">
    <source>
        <dbReference type="Pfam" id="PF13406"/>
    </source>
</evidence>
<dbReference type="Pfam" id="PF13406">
    <property type="entry name" value="SLT_2"/>
    <property type="match status" value="1"/>
</dbReference>
<gene>
    <name evidence="2" type="ORF">F8M41_017890</name>
</gene>
<comment type="caution">
    <text evidence="2">The sequence shown here is derived from an EMBL/GenBank/DDBJ whole genome shotgun (WGS) entry which is preliminary data.</text>
</comment>
<sequence>MIRFSSKLFFLKRIPSFFISSALVAHGHTALAQSQPERSVGQGQNLEEDITLRRYANHPAVDAFISEMAARHDFDAHALRRLFARARYSATSAKQVMPVASPEQQRNWHVYRSSFLDEKRIRAGVRFWRAHQAVLRRADRAFGVPPEIIVAIIGVESFYGHQMGNFHVLDALTTLAFDYPPAPNRLERARLFRQNLEDFLVWTRDIGLDPTRVLGSYAGAIGMPQFMPSNILQYARSDEPNRPPELTGAADSILSIAHYLRRYGWEAGRPVVWNIGVDSGSQRIAQATADGRPEPHHTLGQLLQAGLLLNKAFLDLRAELDTPVTVVDLPTPGQPVDASNNASNLR</sequence>
<dbReference type="AlphaFoldDB" id="A0A8H3WS13"/>
<dbReference type="InterPro" id="IPR043426">
    <property type="entry name" value="MltB-like"/>
</dbReference>
<dbReference type="GO" id="GO:0008933">
    <property type="term" value="F:peptidoglycan lytic transglycosylase activity"/>
    <property type="evidence" value="ECO:0007669"/>
    <property type="project" value="TreeGrafter"/>
</dbReference>
<keyword evidence="3" id="KW-1185">Reference proteome</keyword>
<accession>A0A8H3WS13</accession>
<name>A0A8H3WS13_GIGMA</name>
<proteinExistence type="predicted"/>
<evidence type="ECO:0000313" key="3">
    <source>
        <dbReference type="Proteomes" id="UP000439903"/>
    </source>
</evidence>
<dbReference type="InterPro" id="IPR023346">
    <property type="entry name" value="Lysozyme-like_dom_sf"/>
</dbReference>
<dbReference type="Gene3D" id="1.10.8.350">
    <property type="entry name" value="Bacterial muramidase"/>
    <property type="match status" value="1"/>
</dbReference>
<dbReference type="Proteomes" id="UP000439903">
    <property type="component" value="Unassembled WGS sequence"/>
</dbReference>
<dbReference type="OrthoDB" id="2019006at2759"/>
<dbReference type="InterPro" id="IPR031304">
    <property type="entry name" value="SLT_2"/>
</dbReference>
<dbReference type="SUPFAM" id="SSF53955">
    <property type="entry name" value="Lysozyme-like"/>
    <property type="match status" value="1"/>
</dbReference>
<dbReference type="PANTHER" id="PTHR30163">
    <property type="entry name" value="MEMBRANE-BOUND LYTIC MUREIN TRANSGLYCOSYLASE B"/>
    <property type="match status" value="1"/>
</dbReference>
<organism evidence="2 3">
    <name type="scientific">Gigaspora margarita</name>
    <dbReference type="NCBI Taxonomy" id="4874"/>
    <lineage>
        <taxon>Eukaryota</taxon>
        <taxon>Fungi</taxon>
        <taxon>Fungi incertae sedis</taxon>
        <taxon>Mucoromycota</taxon>
        <taxon>Glomeromycotina</taxon>
        <taxon>Glomeromycetes</taxon>
        <taxon>Diversisporales</taxon>
        <taxon>Gigasporaceae</taxon>
        <taxon>Gigaspora</taxon>
    </lineage>
</organism>
<dbReference type="EMBL" id="WTPW01004184">
    <property type="protein sequence ID" value="KAF0332968.1"/>
    <property type="molecule type" value="Genomic_DNA"/>
</dbReference>
<feature type="domain" description="Transglycosylase SLT" evidence="1">
    <location>
        <begin position="58"/>
        <end position="292"/>
    </location>
</feature>
<protein>
    <submittedName>
        <fullName evidence="2">Lytic murein transglycosylase B</fullName>
    </submittedName>
</protein>
<reference evidence="2 3" key="1">
    <citation type="journal article" date="2019" name="Environ. Microbiol.">
        <title>At the nexus of three kingdoms: the genome of the mycorrhizal fungus Gigaspora margarita provides insights into plant, endobacterial and fungal interactions.</title>
        <authorList>
            <person name="Venice F."/>
            <person name="Ghignone S."/>
            <person name="Salvioli di Fossalunga A."/>
            <person name="Amselem J."/>
            <person name="Novero M."/>
            <person name="Xianan X."/>
            <person name="Sedzielewska Toro K."/>
            <person name="Morin E."/>
            <person name="Lipzen A."/>
            <person name="Grigoriev I.V."/>
            <person name="Henrissat B."/>
            <person name="Martin F.M."/>
            <person name="Bonfante P."/>
        </authorList>
    </citation>
    <scope>NUCLEOTIDE SEQUENCE [LARGE SCALE GENOMIC DNA]</scope>
    <source>
        <strain evidence="2 3">BEG34</strain>
    </source>
</reference>
<dbReference type="PANTHER" id="PTHR30163:SF9">
    <property type="entry name" value="MEMBRANE-BOUND LYTIC MUREIN TRANSGLYCOSYLASE B"/>
    <property type="match status" value="1"/>
</dbReference>